<comment type="similarity">
    <text evidence="1">Belongs to the PemK/MazF family.</text>
</comment>
<dbReference type="PANTHER" id="PTHR33988:SF3">
    <property type="entry name" value="ENDORIBONUCLEASE TOXIN CHPB-RELATED"/>
    <property type="match status" value="1"/>
</dbReference>
<comment type="caution">
    <text evidence="3">The sequence shown here is derived from an EMBL/GenBank/DDBJ whole genome shotgun (WGS) entry which is preliminary data.</text>
</comment>
<dbReference type="SUPFAM" id="SSF50118">
    <property type="entry name" value="Cell growth inhibitor/plasmid maintenance toxic component"/>
    <property type="match status" value="1"/>
</dbReference>
<dbReference type="Pfam" id="PF02452">
    <property type="entry name" value="PemK_toxin"/>
    <property type="match status" value="1"/>
</dbReference>
<dbReference type="InterPro" id="IPR003477">
    <property type="entry name" value="PemK-like"/>
</dbReference>
<name>A0ABQ3VZF2_9LACO</name>
<gene>
    <name evidence="3" type="ORF">YK48G_12460</name>
</gene>
<keyword evidence="2" id="KW-1277">Toxin-antitoxin system</keyword>
<dbReference type="InterPro" id="IPR011067">
    <property type="entry name" value="Plasmid_toxin/cell-grow_inhib"/>
</dbReference>
<dbReference type="Gene3D" id="2.30.30.110">
    <property type="match status" value="1"/>
</dbReference>
<dbReference type="PANTHER" id="PTHR33988">
    <property type="entry name" value="ENDORIBONUCLEASE MAZF-RELATED"/>
    <property type="match status" value="1"/>
</dbReference>
<dbReference type="EMBL" id="BNJR01000012">
    <property type="protein sequence ID" value="GHP13821.1"/>
    <property type="molecule type" value="Genomic_DNA"/>
</dbReference>
<evidence type="ECO:0000256" key="2">
    <source>
        <dbReference type="ARBA" id="ARBA00022649"/>
    </source>
</evidence>
<reference evidence="3 4" key="1">
    <citation type="journal article" date="2021" name="Int. J. Syst. Evol. Microbiol.">
        <title>Lentilactobacillus fungorum sp. nov., isolated from spent mushroom substrates.</title>
        <authorList>
            <person name="Tohno M."/>
            <person name="Tanizawa Y."/>
            <person name="Kojima Y."/>
            <person name="Sakamoto M."/>
            <person name="Ohkuma M."/>
            <person name="Kobayashi H."/>
        </authorList>
    </citation>
    <scope>NUCLEOTIDE SEQUENCE [LARGE SCALE GENOMIC DNA]</scope>
    <source>
        <strain evidence="3 4">YK48G</strain>
    </source>
</reference>
<evidence type="ECO:0000313" key="3">
    <source>
        <dbReference type="EMBL" id="GHP13821.1"/>
    </source>
</evidence>
<evidence type="ECO:0000256" key="1">
    <source>
        <dbReference type="ARBA" id="ARBA00007521"/>
    </source>
</evidence>
<evidence type="ECO:0008006" key="5">
    <source>
        <dbReference type="Google" id="ProtNLM"/>
    </source>
</evidence>
<protein>
    <recommendedName>
        <fullName evidence="5">Type II toxin-antitoxin system PemK/MazF family toxin</fullName>
    </recommendedName>
</protein>
<dbReference type="RefSeq" id="WP_308440168.1">
    <property type="nucleotide sequence ID" value="NZ_BNJR01000012.1"/>
</dbReference>
<keyword evidence="4" id="KW-1185">Reference proteome</keyword>
<organism evidence="3 4">
    <name type="scientific">Lentilactobacillus fungorum</name>
    <dbReference type="NCBI Taxonomy" id="2201250"/>
    <lineage>
        <taxon>Bacteria</taxon>
        <taxon>Bacillati</taxon>
        <taxon>Bacillota</taxon>
        <taxon>Bacilli</taxon>
        <taxon>Lactobacillales</taxon>
        <taxon>Lactobacillaceae</taxon>
        <taxon>Lentilactobacillus</taxon>
    </lineage>
</organism>
<evidence type="ECO:0000313" key="4">
    <source>
        <dbReference type="Proteomes" id="UP000604765"/>
    </source>
</evidence>
<sequence>MTSYQYRGYLPEQGDIIWATFDPQDGREITKRRPALVVSSTEYNSATGFIQICPITSKQRKHPGYFDLPNHLKTQGQINAIQLKSIDFFPHIEIS</sequence>
<proteinExistence type="inferred from homology"/>
<dbReference type="Proteomes" id="UP000604765">
    <property type="component" value="Unassembled WGS sequence"/>
</dbReference>
<accession>A0ABQ3VZF2</accession>